<accession>A0ACB9I2Z6</accession>
<keyword evidence="2" id="KW-1185">Reference proteome</keyword>
<sequence>MQLKSPINKMTPDDPPGRNTLSHSQMPPSSSGGVKRYPTKPAVPSDSTNPNHAADSTTVPSSSWMSSLRRISSTF</sequence>
<evidence type="ECO:0000313" key="2">
    <source>
        <dbReference type="Proteomes" id="UP001056120"/>
    </source>
</evidence>
<reference evidence="2" key="1">
    <citation type="journal article" date="2022" name="Mol. Ecol. Resour.">
        <title>The genomes of chicory, endive, great burdock and yacon provide insights into Asteraceae palaeo-polyploidization history and plant inulin production.</title>
        <authorList>
            <person name="Fan W."/>
            <person name="Wang S."/>
            <person name="Wang H."/>
            <person name="Wang A."/>
            <person name="Jiang F."/>
            <person name="Liu H."/>
            <person name="Zhao H."/>
            <person name="Xu D."/>
            <person name="Zhang Y."/>
        </authorList>
    </citation>
    <scope>NUCLEOTIDE SEQUENCE [LARGE SCALE GENOMIC DNA]</scope>
    <source>
        <strain evidence="2">cv. Yunnan</strain>
    </source>
</reference>
<gene>
    <name evidence="1" type="ORF">L1987_30067</name>
</gene>
<protein>
    <submittedName>
        <fullName evidence="1">Uncharacterized protein</fullName>
    </submittedName>
</protein>
<dbReference type="EMBL" id="CM042027">
    <property type="protein sequence ID" value="KAI3801948.1"/>
    <property type="molecule type" value="Genomic_DNA"/>
</dbReference>
<reference evidence="1 2" key="2">
    <citation type="journal article" date="2022" name="Mol. Ecol. Resour.">
        <title>The genomes of chicory, endive, great burdock and yacon provide insights into Asteraceae paleo-polyploidization history and plant inulin production.</title>
        <authorList>
            <person name="Fan W."/>
            <person name="Wang S."/>
            <person name="Wang H."/>
            <person name="Wang A."/>
            <person name="Jiang F."/>
            <person name="Liu H."/>
            <person name="Zhao H."/>
            <person name="Xu D."/>
            <person name="Zhang Y."/>
        </authorList>
    </citation>
    <scope>NUCLEOTIDE SEQUENCE [LARGE SCALE GENOMIC DNA]</scope>
    <source>
        <strain evidence="2">cv. Yunnan</strain>
        <tissue evidence="1">Leaves</tissue>
    </source>
</reference>
<evidence type="ECO:0000313" key="1">
    <source>
        <dbReference type="EMBL" id="KAI3801948.1"/>
    </source>
</evidence>
<name>A0ACB9I2Z6_9ASTR</name>
<proteinExistence type="predicted"/>
<comment type="caution">
    <text evidence="1">The sequence shown here is derived from an EMBL/GenBank/DDBJ whole genome shotgun (WGS) entry which is preliminary data.</text>
</comment>
<dbReference type="Proteomes" id="UP001056120">
    <property type="component" value="Linkage Group LG10"/>
</dbReference>
<organism evidence="1 2">
    <name type="scientific">Smallanthus sonchifolius</name>
    <dbReference type="NCBI Taxonomy" id="185202"/>
    <lineage>
        <taxon>Eukaryota</taxon>
        <taxon>Viridiplantae</taxon>
        <taxon>Streptophyta</taxon>
        <taxon>Embryophyta</taxon>
        <taxon>Tracheophyta</taxon>
        <taxon>Spermatophyta</taxon>
        <taxon>Magnoliopsida</taxon>
        <taxon>eudicotyledons</taxon>
        <taxon>Gunneridae</taxon>
        <taxon>Pentapetalae</taxon>
        <taxon>asterids</taxon>
        <taxon>campanulids</taxon>
        <taxon>Asterales</taxon>
        <taxon>Asteraceae</taxon>
        <taxon>Asteroideae</taxon>
        <taxon>Heliantheae alliance</taxon>
        <taxon>Millerieae</taxon>
        <taxon>Smallanthus</taxon>
    </lineage>
</organism>